<evidence type="ECO:0000259" key="20">
    <source>
        <dbReference type="Pfam" id="PF00755"/>
    </source>
</evidence>
<evidence type="ECO:0000256" key="4">
    <source>
        <dbReference type="ARBA" id="ARBA00022448"/>
    </source>
</evidence>
<dbReference type="GO" id="GO:0005777">
    <property type="term" value="C:peroxisome"/>
    <property type="evidence" value="ECO:0007669"/>
    <property type="project" value="UniProtKB-SubCell"/>
</dbReference>
<dbReference type="PROSITE" id="PS00440">
    <property type="entry name" value="ACYLTRANSF_C_2"/>
    <property type="match status" value="1"/>
</dbReference>
<keyword evidence="8" id="KW-0809">Transit peptide</keyword>
<keyword evidence="10" id="KW-0496">Mitochondrion</keyword>
<evidence type="ECO:0000256" key="1">
    <source>
        <dbReference type="ARBA" id="ARBA00004275"/>
    </source>
</evidence>
<dbReference type="InterPro" id="IPR039551">
    <property type="entry name" value="Cho/carn_acyl_trans"/>
</dbReference>
<keyword evidence="9" id="KW-0443">Lipid metabolism</keyword>
<dbReference type="STRING" id="984486.A0A1E3QMV3"/>
<dbReference type="GO" id="GO:0004092">
    <property type="term" value="F:carnitine O-acetyltransferase activity"/>
    <property type="evidence" value="ECO:0007669"/>
    <property type="project" value="UniProtKB-EC"/>
</dbReference>
<evidence type="ECO:0000256" key="9">
    <source>
        <dbReference type="ARBA" id="ARBA00023098"/>
    </source>
</evidence>
<sequence length="638" mass="70961">MKRFANTAARLSHIMPVGQLPKNHAQKRFTATTSAPKGDLFKFQADLPPLPVPELKDTAAKYLDSVKPLASAQQYAATEAKVQEFIRPGGVGEKLHAKLLERAALNRNWLSDWWDEYAYMAYRDAVVPYVSYFFAHKDLRGPIGQNQLQKASLLAFHVTEFLDKVANELHEPEVLKGTPYCMESFKNLFNNSRVPTLPADTTVYFPYAENQYFLVIVKNRFYKIYHHNTQGQQLAPLEIHQQLVQAVADAHAKGVQEAAIGALTSVNRDFWTNAYADLAQNASNQVSLDAIHAASFVVCLDDSSPVTTHDRAHMCWHGNGTNRFYDKPLQFIVAANGASGFLGEHSRMDATPTNKLNVTVCKQLAKDASAGTDYFAGAPSAPSIPEDAAKEIRFDVSPSIRNAIADAKQEFRASIDSHDMFTWQFPGYGKNFMKTCKVSPDAYAQMLIQVAYYKLTGTFKPTYEPAATRKFFNGRTENCRSLSPEAVEFVKTFVNAKVSNADKQLAFQKAAKKHSVNVGAAANGLGIDRHLFGLQRLANPDEVPELFKDPMYAYSSSWLLSTSQIPVDECYTSWGFSQVNDLGFGLAYMINNDWLNINISCKKGNGLVSEQLGYYLTETALEMREVLGDDAAVLKAKL</sequence>
<feature type="active site" description="Proton acceptor" evidence="18">
    <location>
        <position position="345"/>
    </location>
</feature>
<evidence type="ECO:0000256" key="18">
    <source>
        <dbReference type="PIRSR" id="PIRSR600542-1"/>
    </source>
</evidence>
<comment type="similarity">
    <text evidence="3 19">Belongs to the carnitine/choline acetyltransferase family.</text>
</comment>
<keyword evidence="22" id="KW-1185">Reference proteome</keyword>
<evidence type="ECO:0000256" key="2">
    <source>
        <dbReference type="ARBA" id="ARBA00004443"/>
    </source>
</evidence>
<comment type="subcellular location">
    <subcellularLocation>
        <location evidence="2">Mitochondrion inner membrane</location>
        <topology evidence="2">Peripheral membrane protein</topology>
        <orientation evidence="2">Matrix side</orientation>
    </subcellularLocation>
    <subcellularLocation>
        <location evidence="1">Peroxisome</location>
    </subcellularLocation>
</comment>
<dbReference type="FunFam" id="3.30.559.70:FF:000007">
    <property type="entry name" value="Carnitine O-acetyltransferase, mitochondrial"/>
    <property type="match status" value="1"/>
</dbReference>
<dbReference type="InterPro" id="IPR023213">
    <property type="entry name" value="CAT-like_dom_sf"/>
</dbReference>
<dbReference type="PANTHER" id="PTHR22589">
    <property type="entry name" value="CARNITINE O-ACYLTRANSFERASE"/>
    <property type="match status" value="1"/>
</dbReference>
<dbReference type="Pfam" id="PF00755">
    <property type="entry name" value="Carn_acyltransf"/>
    <property type="match status" value="1"/>
</dbReference>
<dbReference type="PANTHER" id="PTHR22589:SF103">
    <property type="entry name" value="CARNITINE O-ACETYL-TRANSFERASE, ISOFORM A-RELATED"/>
    <property type="match status" value="1"/>
</dbReference>
<dbReference type="InterPro" id="IPR000542">
    <property type="entry name" value="Carn_acyl_trans"/>
</dbReference>
<evidence type="ECO:0000256" key="15">
    <source>
        <dbReference type="ARBA" id="ARBA00053195"/>
    </source>
</evidence>
<keyword evidence="4" id="KW-0813">Transport</keyword>
<comment type="catalytic activity">
    <reaction evidence="14">
        <text>(R)-carnitine + acetyl-CoA = O-acetyl-(R)-carnitine + CoA</text>
        <dbReference type="Rhea" id="RHEA:21136"/>
        <dbReference type="ChEBI" id="CHEBI:16347"/>
        <dbReference type="ChEBI" id="CHEBI:57287"/>
        <dbReference type="ChEBI" id="CHEBI:57288"/>
        <dbReference type="ChEBI" id="CHEBI:57589"/>
        <dbReference type="EC" id="2.3.1.7"/>
    </reaction>
</comment>
<evidence type="ECO:0000256" key="12">
    <source>
        <dbReference type="ARBA" id="ARBA00023140"/>
    </source>
</evidence>
<feature type="domain" description="Choline/carnitine acyltransferase" evidence="20">
    <location>
        <begin position="50"/>
        <end position="615"/>
    </location>
</feature>
<evidence type="ECO:0000256" key="3">
    <source>
        <dbReference type="ARBA" id="ARBA00005232"/>
    </source>
</evidence>
<dbReference type="RefSeq" id="XP_018984286.1">
    <property type="nucleotide sequence ID" value="XM_019129143.1"/>
</dbReference>
<gene>
    <name evidence="21" type="ORF">BABINDRAFT_162044</name>
</gene>
<evidence type="ECO:0000313" key="22">
    <source>
        <dbReference type="Proteomes" id="UP000094336"/>
    </source>
</evidence>
<accession>A0A1E3QMV3</accession>
<evidence type="ECO:0000256" key="11">
    <source>
        <dbReference type="ARBA" id="ARBA00023136"/>
    </source>
</evidence>
<dbReference type="EMBL" id="KV454433">
    <property type="protein sequence ID" value="ODQ78958.1"/>
    <property type="molecule type" value="Genomic_DNA"/>
</dbReference>
<evidence type="ECO:0000256" key="10">
    <source>
        <dbReference type="ARBA" id="ARBA00023128"/>
    </source>
</evidence>
<keyword evidence="13 19" id="KW-0012">Acyltransferase</keyword>
<dbReference type="AlphaFoldDB" id="A0A1E3QMV3"/>
<evidence type="ECO:0000256" key="13">
    <source>
        <dbReference type="ARBA" id="ARBA00023315"/>
    </source>
</evidence>
<evidence type="ECO:0000256" key="19">
    <source>
        <dbReference type="RuleBase" id="RU003801"/>
    </source>
</evidence>
<keyword evidence="6" id="KW-0999">Mitochondrion inner membrane</keyword>
<dbReference type="OrthoDB" id="240216at2759"/>
<dbReference type="PROSITE" id="PS00439">
    <property type="entry name" value="ACYLTRANSF_C_1"/>
    <property type="match status" value="1"/>
</dbReference>
<name>A0A1E3QMV3_9ASCO</name>
<evidence type="ECO:0000256" key="7">
    <source>
        <dbReference type="ARBA" id="ARBA00022832"/>
    </source>
</evidence>
<evidence type="ECO:0000313" key="21">
    <source>
        <dbReference type="EMBL" id="ODQ78958.1"/>
    </source>
</evidence>
<keyword evidence="11" id="KW-0472">Membrane</keyword>
<dbReference type="Gene3D" id="3.30.559.10">
    <property type="entry name" value="Chloramphenicol acetyltransferase-like domain"/>
    <property type="match status" value="1"/>
</dbReference>
<reference evidence="22" key="1">
    <citation type="submission" date="2016-05" db="EMBL/GenBank/DDBJ databases">
        <title>Comparative genomics of biotechnologically important yeasts.</title>
        <authorList>
            <consortium name="DOE Joint Genome Institute"/>
            <person name="Riley R."/>
            <person name="Haridas S."/>
            <person name="Wolfe K.H."/>
            <person name="Lopes M.R."/>
            <person name="Hittinger C.T."/>
            <person name="Goker M."/>
            <person name="Salamov A."/>
            <person name="Wisecaver J."/>
            <person name="Long T.M."/>
            <person name="Aerts A.L."/>
            <person name="Barry K."/>
            <person name="Choi C."/>
            <person name="Clum A."/>
            <person name="Coughlan A.Y."/>
            <person name="Deshpande S."/>
            <person name="Douglass A.P."/>
            <person name="Hanson S.J."/>
            <person name="Klenk H.-P."/>
            <person name="Labutti K."/>
            <person name="Lapidus A."/>
            <person name="Lindquist E."/>
            <person name="Lipzen A."/>
            <person name="Meier-Kolthoff J.P."/>
            <person name="Ohm R.A."/>
            <person name="Otillar R.P."/>
            <person name="Pangilinan J."/>
            <person name="Peng Y."/>
            <person name="Rokas A."/>
            <person name="Rosa C.A."/>
            <person name="Scheuner C."/>
            <person name="Sibirny A.A."/>
            <person name="Slot J.C."/>
            <person name="Stielow J.B."/>
            <person name="Sun H."/>
            <person name="Kurtzman C.P."/>
            <person name="Blackwell M."/>
            <person name="Grigoriev I.V."/>
            <person name="Jeffries T.W."/>
        </authorList>
    </citation>
    <scope>NUCLEOTIDE SEQUENCE [LARGE SCALE GENOMIC DNA]</scope>
    <source>
        <strain evidence="22">NRRL Y-12698</strain>
    </source>
</reference>
<protein>
    <recommendedName>
        <fullName evidence="17">Carnitine O-acetyltransferase, mitochondrial</fullName>
        <ecNumber evidence="16">2.3.1.7</ecNumber>
    </recommendedName>
</protein>
<comment type="function">
    <text evidence="15">Carnitine acetylase is specific for short chain fatty acids. Carnitine acetylase seems to affect the flux through the pyruvate dehydrogenase complex. It may be involved as well in the transport of acetyl-CoA into mitochondria.</text>
</comment>
<keyword evidence="5 19" id="KW-0808">Transferase</keyword>
<dbReference type="GeneID" id="30146996"/>
<dbReference type="GO" id="GO:0006631">
    <property type="term" value="P:fatty acid metabolic process"/>
    <property type="evidence" value="ECO:0007669"/>
    <property type="project" value="UniProtKB-KW"/>
</dbReference>
<keyword evidence="7" id="KW-0276">Fatty acid metabolism</keyword>
<dbReference type="InterPro" id="IPR042231">
    <property type="entry name" value="Cho/carn_acyl_trans_2"/>
</dbReference>
<evidence type="ECO:0000256" key="5">
    <source>
        <dbReference type="ARBA" id="ARBA00022679"/>
    </source>
</evidence>
<dbReference type="EC" id="2.3.1.7" evidence="16"/>
<dbReference type="SUPFAM" id="SSF52777">
    <property type="entry name" value="CoA-dependent acyltransferases"/>
    <property type="match status" value="2"/>
</dbReference>
<evidence type="ECO:0000256" key="14">
    <source>
        <dbReference type="ARBA" id="ARBA00052702"/>
    </source>
</evidence>
<evidence type="ECO:0000256" key="6">
    <source>
        <dbReference type="ARBA" id="ARBA00022792"/>
    </source>
</evidence>
<proteinExistence type="inferred from homology"/>
<evidence type="ECO:0000256" key="8">
    <source>
        <dbReference type="ARBA" id="ARBA00022946"/>
    </source>
</evidence>
<dbReference type="Gene3D" id="3.30.559.70">
    <property type="entry name" value="Choline/Carnitine o-acyltransferase, domain 2"/>
    <property type="match status" value="1"/>
</dbReference>
<evidence type="ECO:0000256" key="16">
    <source>
        <dbReference type="ARBA" id="ARBA00066910"/>
    </source>
</evidence>
<dbReference type="Proteomes" id="UP000094336">
    <property type="component" value="Unassembled WGS sequence"/>
</dbReference>
<evidence type="ECO:0000256" key="17">
    <source>
        <dbReference type="ARBA" id="ARBA00073438"/>
    </source>
</evidence>
<organism evidence="21 22">
    <name type="scientific">Babjeviella inositovora NRRL Y-12698</name>
    <dbReference type="NCBI Taxonomy" id="984486"/>
    <lineage>
        <taxon>Eukaryota</taxon>
        <taxon>Fungi</taxon>
        <taxon>Dikarya</taxon>
        <taxon>Ascomycota</taxon>
        <taxon>Saccharomycotina</taxon>
        <taxon>Pichiomycetes</taxon>
        <taxon>Serinales incertae sedis</taxon>
        <taxon>Babjeviella</taxon>
    </lineage>
</organism>
<dbReference type="GO" id="GO:0009437">
    <property type="term" value="P:carnitine metabolic process"/>
    <property type="evidence" value="ECO:0007669"/>
    <property type="project" value="EnsemblFungi"/>
</dbReference>
<keyword evidence="12" id="KW-0576">Peroxisome</keyword>
<dbReference type="GO" id="GO:0005743">
    <property type="term" value="C:mitochondrial inner membrane"/>
    <property type="evidence" value="ECO:0007669"/>
    <property type="project" value="UniProtKB-SubCell"/>
</dbReference>